<dbReference type="InterPro" id="IPR011333">
    <property type="entry name" value="SKP1/BTB/POZ_sf"/>
</dbReference>
<name>S4RND7_PETMA</name>
<dbReference type="SUPFAM" id="SSF54695">
    <property type="entry name" value="POZ domain"/>
    <property type="match status" value="1"/>
</dbReference>
<dbReference type="HOGENOM" id="CLU_004253_11_3_1"/>
<proteinExistence type="predicted"/>
<protein>
    <recommendedName>
        <fullName evidence="1">BTB domain-containing protein</fullName>
    </recommendedName>
</protein>
<evidence type="ECO:0000313" key="2">
    <source>
        <dbReference type="Ensembl" id="ENSPMAP00000006723.1"/>
    </source>
</evidence>
<dbReference type="Pfam" id="PF00651">
    <property type="entry name" value="BTB"/>
    <property type="match status" value="1"/>
</dbReference>
<dbReference type="AlphaFoldDB" id="S4RND7"/>
<organism evidence="2">
    <name type="scientific">Petromyzon marinus</name>
    <name type="common">Sea lamprey</name>
    <dbReference type="NCBI Taxonomy" id="7757"/>
    <lineage>
        <taxon>Eukaryota</taxon>
        <taxon>Metazoa</taxon>
        <taxon>Chordata</taxon>
        <taxon>Craniata</taxon>
        <taxon>Vertebrata</taxon>
        <taxon>Cyclostomata</taxon>
        <taxon>Hyperoartia</taxon>
        <taxon>Petromyzontiformes</taxon>
        <taxon>Petromyzontidae</taxon>
        <taxon>Petromyzon</taxon>
    </lineage>
</organism>
<reference evidence="2" key="1">
    <citation type="submission" date="2025-08" db="UniProtKB">
        <authorList>
            <consortium name="Ensembl"/>
        </authorList>
    </citation>
    <scope>IDENTIFICATION</scope>
</reference>
<dbReference type="GO" id="GO:0000981">
    <property type="term" value="F:DNA-binding transcription factor activity, RNA polymerase II-specific"/>
    <property type="evidence" value="ECO:0007669"/>
    <property type="project" value="TreeGrafter"/>
</dbReference>
<dbReference type="GeneTree" id="ENSGT00940000159978"/>
<sequence length="90" mass="9681">MEVPSHAKQLLSQLNKQRSQGFLCDVVVVVENALFRAHKAVLAASSLYFKSLVVHDNLINLDSDVITPRVFRAVLEYISAAAAAAAATAS</sequence>
<dbReference type="PROSITE" id="PS50097">
    <property type="entry name" value="BTB"/>
    <property type="match status" value="1"/>
</dbReference>
<dbReference type="InterPro" id="IPR000210">
    <property type="entry name" value="BTB/POZ_dom"/>
</dbReference>
<dbReference type="PANTHER" id="PTHR46105">
    <property type="entry name" value="AGAP004733-PA"/>
    <property type="match status" value="1"/>
</dbReference>
<evidence type="ECO:0000259" key="1">
    <source>
        <dbReference type="PROSITE" id="PS50097"/>
    </source>
</evidence>
<dbReference type="Ensembl" id="ENSPMAT00000006753.1">
    <property type="protein sequence ID" value="ENSPMAP00000006723.1"/>
    <property type="gene ID" value="ENSPMAG00000006100.1"/>
</dbReference>
<reference evidence="2" key="2">
    <citation type="submission" date="2025-09" db="UniProtKB">
        <authorList>
            <consortium name="Ensembl"/>
        </authorList>
    </citation>
    <scope>IDENTIFICATION</scope>
</reference>
<feature type="domain" description="BTB" evidence="1">
    <location>
        <begin position="24"/>
        <end position="78"/>
    </location>
</feature>
<dbReference type="PANTHER" id="PTHR46105:SF28">
    <property type="entry name" value="ZINC FINGER PROTEIN 37-LIKE"/>
    <property type="match status" value="1"/>
</dbReference>
<dbReference type="Gene3D" id="3.30.710.10">
    <property type="entry name" value="Potassium Channel Kv1.1, Chain A"/>
    <property type="match status" value="1"/>
</dbReference>
<dbReference type="InterPro" id="IPR050457">
    <property type="entry name" value="ZnFinger_BTB_dom_contain"/>
</dbReference>
<accession>S4RND7</accession>
<dbReference type="STRING" id="7757.ENSPMAP00000006723"/>
<dbReference type="OMA" id="YPHTHIE"/>
<dbReference type="GO" id="GO:0000978">
    <property type="term" value="F:RNA polymerase II cis-regulatory region sequence-specific DNA binding"/>
    <property type="evidence" value="ECO:0007669"/>
    <property type="project" value="TreeGrafter"/>
</dbReference>